<name>A0A239B9Q8_9BACT</name>
<proteinExistence type="predicted"/>
<dbReference type="AlphaFoldDB" id="A0A239B9Q8"/>
<sequence length="96" mass="10596">MGKHIFSSTTSTGQQVNVQCGWDRSLQHHYLTVFAGEAVPENVLYTSLMERGGGLPDADAVSDKLDELGIEAPEGLLGRIWLDSEFNESSNEVKQW</sequence>
<evidence type="ECO:0000313" key="2">
    <source>
        <dbReference type="Proteomes" id="UP000198310"/>
    </source>
</evidence>
<organism evidence="1 2">
    <name type="scientific">Hymenobacter mucosus</name>
    <dbReference type="NCBI Taxonomy" id="1411120"/>
    <lineage>
        <taxon>Bacteria</taxon>
        <taxon>Pseudomonadati</taxon>
        <taxon>Bacteroidota</taxon>
        <taxon>Cytophagia</taxon>
        <taxon>Cytophagales</taxon>
        <taxon>Hymenobacteraceae</taxon>
        <taxon>Hymenobacter</taxon>
    </lineage>
</organism>
<dbReference type="EMBL" id="FZNS01000020">
    <property type="protein sequence ID" value="SNS04676.1"/>
    <property type="molecule type" value="Genomic_DNA"/>
</dbReference>
<evidence type="ECO:0000313" key="1">
    <source>
        <dbReference type="EMBL" id="SNS04676.1"/>
    </source>
</evidence>
<reference evidence="2" key="1">
    <citation type="submission" date="2017-06" db="EMBL/GenBank/DDBJ databases">
        <authorList>
            <person name="Varghese N."/>
            <person name="Submissions S."/>
        </authorList>
    </citation>
    <scope>NUCLEOTIDE SEQUENCE [LARGE SCALE GENOMIC DNA]</scope>
    <source>
        <strain evidence="2">DSM 28041</strain>
    </source>
</reference>
<keyword evidence="2" id="KW-1185">Reference proteome</keyword>
<accession>A0A239B9Q8</accession>
<dbReference type="RefSeq" id="WP_089334413.1">
    <property type="nucleotide sequence ID" value="NZ_FZNS01000020.1"/>
</dbReference>
<dbReference type="Proteomes" id="UP000198310">
    <property type="component" value="Unassembled WGS sequence"/>
</dbReference>
<gene>
    <name evidence="1" type="ORF">SAMN06269173_12024</name>
</gene>
<protein>
    <submittedName>
        <fullName evidence="1">Uncharacterized protein</fullName>
    </submittedName>
</protein>